<organism evidence="3 4">
    <name type="scientific">Halovenus carboxidivorans</name>
    <dbReference type="NCBI Taxonomy" id="2692199"/>
    <lineage>
        <taxon>Archaea</taxon>
        <taxon>Methanobacteriati</taxon>
        <taxon>Methanobacteriota</taxon>
        <taxon>Stenosarchaea group</taxon>
        <taxon>Halobacteria</taxon>
        <taxon>Halobacteriales</taxon>
        <taxon>Haloarculaceae</taxon>
        <taxon>Halovenus</taxon>
    </lineage>
</organism>
<evidence type="ECO:0000256" key="1">
    <source>
        <dbReference type="SAM" id="Phobius"/>
    </source>
</evidence>
<reference evidence="3 4" key="1">
    <citation type="submission" date="2019-12" db="EMBL/GenBank/DDBJ databases">
        <title>Isolation and characterization of three novel carbon monoxide-oxidizing members of Halobacteria from salione crusts and soils.</title>
        <authorList>
            <person name="Myers M.R."/>
            <person name="King G.M."/>
        </authorList>
    </citation>
    <scope>NUCLEOTIDE SEQUENCE [LARGE SCALE GENOMIC DNA]</scope>
    <source>
        <strain evidence="3 4">WSH3</strain>
    </source>
</reference>
<proteinExistence type="predicted"/>
<accession>A0A6B0SZT2</accession>
<dbReference type="AlphaFoldDB" id="A0A6B0SZT2"/>
<keyword evidence="1" id="KW-0812">Transmembrane</keyword>
<dbReference type="Pfam" id="PF12729">
    <property type="entry name" value="4HB_MCP_1"/>
    <property type="match status" value="1"/>
</dbReference>
<evidence type="ECO:0000313" key="3">
    <source>
        <dbReference type="EMBL" id="MXR51378.1"/>
    </source>
</evidence>
<evidence type="ECO:0000313" key="4">
    <source>
        <dbReference type="Proteomes" id="UP000466535"/>
    </source>
</evidence>
<keyword evidence="4" id="KW-1185">Reference proteome</keyword>
<dbReference type="Proteomes" id="UP000466535">
    <property type="component" value="Unassembled WGS sequence"/>
</dbReference>
<dbReference type="EMBL" id="WUUT01000002">
    <property type="protein sequence ID" value="MXR51378.1"/>
    <property type="molecule type" value="Genomic_DNA"/>
</dbReference>
<keyword evidence="1" id="KW-1133">Transmembrane helix</keyword>
<feature type="transmembrane region" description="Helical" evidence="1">
    <location>
        <begin position="21"/>
        <end position="43"/>
    </location>
</feature>
<feature type="domain" description="Chemotaxis methyl-accepting receptor HlyB-like 4HB MCP" evidence="2">
    <location>
        <begin position="16"/>
        <end position="85"/>
    </location>
</feature>
<dbReference type="InterPro" id="IPR024478">
    <property type="entry name" value="HlyB_4HB_MCP"/>
</dbReference>
<sequence>MGSVLDPITSVIYNGTLRRKLIVGFISIAVLTAIVGIVGMVGVSQTASTSETIANDGTETVDGVMMLKLESQRERAATLSYIRNDSDT</sequence>
<evidence type="ECO:0000259" key="2">
    <source>
        <dbReference type="Pfam" id="PF12729"/>
    </source>
</evidence>
<protein>
    <recommendedName>
        <fullName evidence="2">Chemotaxis methyl-accepting receptor HlyB-like 4HB MCP domain-containing protein</fullName>
    </recommendedName>
</protein>
<dbReference type="RefSeq" id="WP_159763511.1">
    <property type="nucleotide sequence ID" value="NZ_WUUT01000002.1"/>
</dbReference>
<gene>
    <name evidence="3" type="ORF">GRX03_07150</name>
</gene>
<comment type="caution">
    <text evidence="3">The sequence shown here is derived from an EMBL/GenBank/DDBJ whole genome shotgun (WGS) entry which is preliminary data.</text>
</comment>
<keyword evidence="1" id="KW-0472">Membrane</keyword>
<name>A0A6B0SZT2_9EURY</name>